<keyword evidence="1" id="KW-1133">Transmembrane helix</keyword>
<protein>
    <submittedName>
        <fullName evidence="2">Uncharacterized protein</fullName>
    </submittedName>
</protein>
<feature type="transmembrane region" description="Helical" evidence="1">
    <location>
        <begin position="45"/>
        <end position="65"/>
    </location>
</feature>
<dbReference type="EMBL" id="UGOD01000001">
    <property type="protein sequence ID" value="STX50747.1"/>
    <property type="molecule type" value="Genomic_DNA"/>
</dbReference>
<dbReference type="Proteomes" id="UP000254794">
    <property type="component" value="Unassembled WGS sequence"/>
</dbReference>
<keyword evidence="3" id="KW-1185">Reference proteome</keyword>
<dbReference type="AlphaFoldDB" id="A0A378JI85"/>
<proteinExistence type="predicted"/>
<evidence type="ECO:0000313" key="3">
    <source>
        <dbReference type="Proteomes" id="UP000254794"/>
    </source>
</evidence>
<organism evidence="2 3">
    <name type="scientific">Legionella busanensis</name>
    <dbReference type="NCBI Taxonomy" id="190655"/>
    <lineage>
        <taxon>Bacteria</taxon>
        <taxon>Pseudomonadati</taxon>
        <taxon>Pseudomonadota</taxon>
        <taxon>Gammaproteobacteria</taxon>
        <taxon>Legionellales</taxon>
        <taxon>Legionellaceae</taxon>
        <taxon>Legionella</taxon>
    </lineage>
</organism>
<accession>A0A378JI85</accession>
<keyword evidence="1" id="KW-0472">Membrane</keyword>
<keyword evidence="1" id="KW-0812">Transmembrane</keyword>
<evidence type="ECO:0000256" key="1">
    <source>
        <dbReference type="SAM" id="Phobius"/>
    </source>
</evidence>
<feature type="transmembrane region" description="Helical" evidence="1">
    <location>
        <begin position="12"/>
        <end position="33"/>
    </location>
</feature>
<gene>
    <name evidence="2" type="ORF">NCTC13316_00834</name>
</gene>
<evidence type="ECO:0000313" key="2">
    <source>
        <dbReference type="EMBL" id="STX50747.1"/>
    </source>
</evidence>
<reference evidence="2 3" key="1">
    <citation type="submission" date="2018-06" db="EMBL/GenBank/DDBJ databases">
        <authorList>
            <consortium name="Pathogen Informatics"/>
            <person name="Doyle S."/>
        </authorList>
    </citation>
    <scope>NUCLEOTIDE SEQUENCE [LARGE SCALE GENOMIC DNA]</scope>
    <source>
        <strain evidence="2 3">NCTC13316</strain>
    </source>
</reference>
<name>A0A378JI85_9GAMM</name>
<sequence length="67" mass="7845">MNTLVHDKLLNINHFIIKPIIEWLIFLSLYFIFKSNSLLDHYSAYFPLIGETSFDALASILAFRLKN</sequence>